<dbReference type="SUPFAM" id="SSF53187">
    <property type="entry name" value="Zn-dependent exopeptidases"/>
    <property type="match status" value="1"/>
</dbReference>
<evidence type="ECO:0000256" key="2">
    <source>
        <dbReference type="ARBA" id="ARBA00022723"/>
    </source>
</evidence>
<keyword evidence="7" id="KW-1185">Reference proteome</keyword>
<gene>
    <name evidence="6" type="ORF">GCM10022395_16250</name>
</gene>
<dbReference type="Pfam" id="PF24827">
    <property type="entry name" value="AstE_AspA_cat"/>
    <property type="match status" value="1"/>
</dbReference>
<keyword evidence="2" id="KW-0479">Metal-binding</keyword>
<dbReference type="PANTHER" id="PTHR15162:SF7">
    <property type="entry name" value="SUCCINYLGLUTAMATE DESUCCINYLASE"/>
    <property type="match status" value="1"/>
</dbReference>
<keyword evidence="4" id="KW-0862">Zinc</keyword>
<evidence type="ECO:0000256" key="1">
    <source>
        <dbReference type="ARBA" id="ARBA00001947"/>
    </source>
</evidence>
<sequence>MISVHNKALAETITVERILGKVEGTTNGPTVVFFCGIHGNETSGVFALNEIFEKLNANLVHGTVYGILGNLKALQEHIRYKDQDLNRLWTKEQIKKTKEKFILNTEEVEQLALLELLKSIIKSHSGPFYFVDLHSTSSYSLPFITINDALINRRFSKQFPVPIVLGIEEYLNGALLSYINQLGYVSLGFESGQHDAADAVNNSIAFTYLTLVYSGVLNKESLPNFSTYYKQLEAQSQNTFDFFEIVYLHSIHPKDSFKMYNGFKSFQDIKKGTVLAVNNGVVLKSDYNAKIFMPLYQNKGVDGYFIIKRIRPVFLVISALLRRLKMDSLLILLPGISWLDKKEGILKVNLNIARFFAKSIFHVLGYRSKQITLNSLQLNNRERVAKTAMYKKKWWYKNKRDYSANV</sequence>
<evidence type="ECO:0000256" key="4">
    <source>
        <dbReference type="ARBA" id="ARBA00022833"/>
    </source>
</evidence>
<evidence type="ECO:0000313" key="6">
    <source>
        <dbReference type="EMBL" id="GAA3566681.1"/>
    </source>
</evidence>
<accession>A0ABP6XG18</accession>
<dbReference type="EMBL" id="BAABCY010000036">
    <property type="protein sequence ID" value="GAA3566681.1"/>
    <property type="molecule type" value="Genomic_DNA"/>
</dbReference>
<name>A0ABP6XG18_9FLAO</name>
<evidence type="ECO:0000259" key="5">
    <source>
        <dbReference type="Pfam" id="PF24827"/>
    </source>
</evidence>
<feature type="domain" description="Succinylglutamate desuccinylase/Aspartoacylase catalytic" evidence="5">
    <location>
        <begin position="27"/>
        <end position="194"/>
    </location>
</feature>
<dbReference type="RefSeq" id="WP_345005426.1">
    <property type="nucleotide sequence ID" value="NZ_BAABCY010000036.1"/>
</dbReference>
<dbReference type="Proteomes" id="UP001500954">
    <property type="component" value="Unassembled WGS sequence"/>
</dbReference>
<comment type="cofactor">
    <cofactor evidence="1">
        <name>Zn(2+)</name>
        <dbReference type="ChEBI" id="CHEBI:29105"/>
    </cofactor>
</comment>
<dbReference type="PANTHER" id="PTHR15162">
    <property type="entry name" value="ASPARTOACYLASE"/>
    <property type="match status" value="1"/>
</dbReference>
<dbReference type="InterPro" id="IPR050178">
    <property type="entry name" value="AspA/AstE_fam"/>
</dbReference>
<evidence type="ECO:0000256" key="3">
    <source>
        <dbReference type="ARBA" id="ARBA00022801"/>
    </source>
</evidence>
<reference evidence="7" key="1">
    <citation type="journal article" date="2019" name="Int. J. Syst. Evol. Microbiol.">
        <title>The Global Catalogue of Microorganisms (GCM) 10K type strain sequencing project: providing services to taxonomists for standard genome sequencing and annotation.</title>
        <authorList>
            <consortium name="The Broad Institute Genomics Platform"/>
            <consortium name="The Broad Institute Genome Sequencing Center for Infectious Disease"/>
            <person name="Wu L."/>
            <person name="Ma J."/>
        </authorList>
    </citation>
    <scope>NUCLEOTIDE SEQUENCE [LARGE SCALE GENOMIC DNA]</scope>
    <source>
        <strain evidence="7">JCM 17111</strain>
    </source>
</reference>
<protein>
    <recommendedName>
        <fullName evidence="5">Succinylglutamate desuccinylase/Aspartoacylase catalytic domain-containing protein</fullName>
    </recommendedName>
</protein>
<keyword evidence="3" id="KW-0378">Hydrolase</keyword>
<dbReference type="InterPro" id="IPR055438">
    <property type="entry name" value="AstE_AspA_cat"/>
</dbReference>
<organism evidence="6 7">
    <name type="scientific">Snuella lapsa</name>
    <dbReference type="NCBI Taxonomy" id="870481"/>
    <lineage>
        <taxon>Bacteria</taxon>
        <taxon>Pseudomonadati</taxon>
        <taxon>Bacteroidota</taxon>
        <taxon>Flavobacteriia</taxon>
        <taxon>Flavobacteriales</taxon>
        <taxon>Flavobacteriaceae</taxon>
        <taxon>Snuella</taxon>
    </lineage>
</organism>
<proteinExistence type="predicted"/>
<evidence type="ECO:0000313" key="7">
    <source>
        <dbReference type="Proteomes" id="UP001500954"/>
    </source>
</evidence>
<dbReference type="Gene3D" id="3.40.630.10">
    <property type="entry name" value="Zn peptidases"/>
    <property type="match status" value="1"/>
</dbReference>
<comment type="caution">
    <text evidence="6">The sequence shown here is derived from an EMBL/GenBank/DDBJ whole genome shotgun (WGS) entry which is preliminary data.</text>
</comment>